<dbReference type="Proteomes" id="UP001165122">
    <property type="component" value="Unassembled WGS sequence"/>
</dbReference>
<dbReference type="Gene3D" id="2.60.120.10">
    <property type="entry name" value="Jelly Rolls"/>
    <property type="match status" value="2"/>
</dbReference>
<evidence type="ECO:0000313" key="4">
    <source>
        <dbReference type="Proteomes" id="UP001165122"/>
    </source>
</evidence>
<name>A0A9W7C8U1_9STRA</name>
<dbReference type="InterPro" id="IPR000595">
    <property type="entry name" value="cNMP-bd_dom"/>
</dbReference>
<dbReference type="PROSITE" id="PS50042">
    <property type="entry name" value="CNMP_BINDING_3"/>
    <property type="match status" value="2"/>
</dbReference>
<dbReference type="AlphaFoldDB" id="A0A9W7C8U1"/>
<dbReference type="GO" id="GO:0005952">
    <property type="term" value="C:cAMP-dependent protein kinase complex"/>
    <property type="evidence" value="ECO:0007669"/>
    <property type="project" value="InterPro"/>
</dbReference>
<dbReference type="InterPro" id="IPR018490">
    <property type="entry name" value="cNMP-bd_dom_sf"/>
</dbReference>
<reference evidence="4" key="1">
    <citation type="journal article" date="2023" name="Commun. Biol.">
        <title>Genome analysis of Parmales, the sister group of diatoms, reveals the evolutionary specialization of diatoms from phago-mixotrophs to photoautotrophs.</title>
        <authorList>
            <person name="Ban H."/>
            <person name="Sato S."/>
            <person name="Yoshikawa S."/>
            <person name="Yamada K."/>
            <person name="Nakamura Y."/>
            <person name="Ichinomiya M."/>
            <person name="Sato N."/>
            <person name="Blanc-Mathieu R."/>
            <person name="Endo H."/>
            <person name="Kuwata A."/>
            <person name="Ogata H."/>
        </authorList>
    </citation>
    <scope>NUCLEOTIDE SEQUENCE [LARGE SCALE GENOMIC DNA]</scope>
    <source>
        <strain evidence="4">NIES 3700</strain>
    </source>
</reference>
<dbReference type="GO" id="GO:0030552">
    <property type="term" value="F:cAMP binding"/>
    <property type="evidence" value="ECO:0007669"/>
    <property type="project" value="TreeGrafter"/>
</dbReference>
<comment type="caution">
    <text evidence="3">The sequence shown here is derived from an EMBL/GenBank/DDBJ whole genome shotgun (WGS) entry which is preliminary data.</text>
</comment>
<dbReference type="SUPFAM" id="SSF51206">
    <property type="entry name" value="cAMP-binding domain-like"/>
    <property type="match status" value="2"/>
</dbReference>
<feature type="region of interest" description="Disordered" evidence="1">
    <location>
        <begin position="1"/>
        <end position="34"/>
    </location>
</feature>
<gene>
    <name evidence="3" type="ORF">TrLO_g11331</name>
</gene>
<dbReference type="SMART" id="SM00100">
    <property type="entry name" value="cNMP"/>
    <property type="match status" value="2"/>
</dbReference>
<sequence length="651" mass="74317">MLSPILDGQRLADEEEEECPKGKYSKEGASSCTNCPAGTSGGGDALRTTNECNGLCGVGKSSTEAWDQALECEDCPESLEVDHNVELGIKENKLRFLVMFTRAMKRFVDYKEGALREAWSLMKLNIKRQRRRSKQVKKFLVHEQSKKLLLANRRTSQYHRNDEEVGYLMQWMLNSKIFPKDLPQSMLKDLCLRMENKVLKKGDVLFLQGDPGDCYYIIIEGSIMLSWQEDEREALKLRLLRDEHPSDFKKTDFLNSRIVGKQLKEMESGISFGELSMMSEEATQRTCSAIANSHSSTGLCQLCVINRELYDRTLKTYHLKKGKKDETFGMLSKMPAFKKWVPEVTKQLVEAGTTHIYRHGDFICNKDQEIDTVFIVLTGEVASVSDMRRKGRRNSGQRLIQHKAGRKVHLSENETELCRATGGSILGDVEIFHSIPTYVISSIVRSSDCSFLSVPLEEFTNLAKINREVWRDMHEDAKKKMEFLNLRFVEERKKGKKKLKIRKTSYTESHPEATASLANAERLGIIQKINLAQDLNKLDKEQFELSQSRKLPAIVLQHRKHSSASSLNSETTARMYSRNYRRRPSLLATPAVAMRNAPTSGSQHSLQIRKPNPYTSLKKIMSLEQNSDFRVKAQVPVILMPSQGISKFKKR</sequence>
<evidence type="ECO:0000313" key="3">
    <source>
        <dbReference type="EMBL" id="GMI00254.1"/>
    </source>
</evidence>
<evidence type="ECO:0000256" key="1">
    <source>
        <dbReference type="SAM" id="MobiDB-lite"/>
    </source>
</evidence>
<proteinExistence type="predicted"/>
<feature type="domain" description="Cyclic nucleotide-binding" evidence="2">
    <location>
        <begin position="336"/>
        <end position="480"/>
    </location>
</feature>
<dbReference type="PANTHER" id="PTHR11635">
    <property type="entry name" value="CAMP-DEPENDENT PROTEIN KINASE REGULATORY CHAIN"/>
    <property type="match status" value="1"/>
</dbReference>
<dbReference type="EMBL" id="BRXW01000021">
    <property type="protein sequence ID" value="GMI00254.1"/>
    <property type="molecule type" value="Genomic_DNA"/>
</dbReference>
<accession>A0A9W7C8U1</accession>
<evidence type="ECO:0000259" key="2">
    <source>
        <dbReference type="PROSITE" id="PS50042"/>
    </source>
</evidence>
<keyword evidence="4" id="KW-1185">Reference proteome</keyword>
<organism evidence="3 4">
    <name type="scientific">Triparma laevis f. longispina</name>
    <dbReference type="NCBI Taxonomy" id="1714387"/>
    <lineage>
        <taxon>Eukaryota</taxon>
        <taxon>Sar</taxon>
        <taxon>Stramenopiles</taxon>
        <taxon>Ochrophyta</taxon>
        <taxon>Bolidophyceae</taxon>
        <taxon>Parmales</taxon>
        <taxon>Triparmaceae</taxon>
        <taxon>Triparma</taxon>
    </lineage>
</organism>
<dbReference type="InterPro" id="IPR050503">
    <property type="entry name" value="cAMP-dep_PK_reg_su-like"/>
</dbReference>
<dbReference type="InterPro" id="IPR014710">
    <property type="entry name" value="RmlC-like_jellyroll"/>
</dbReference>
<dbReference type="GO" id="GO:0004862">
    <property type="term" value="F:cAMP-dependent protein kinase inhibitor activity"/>
    <property type="evidence" value="ECO:0007669"/>
    <property type="project" value="TreeGrafter"/>
</dbReference>
<dbReference type="CDD" id="cd00038">
    <property type="entry name" value="CAP_ED"/>
    <property type="match status" value="2"/>
</dbReference>
<dbReference type="GO" id="GO:0034236">
    <property type="term" value="F:protein kinase A catalytic subunit binding"/>
    <property type="evidence" value="ECO:0007669"/>
    <property type="project" value="TreeGrafter"/>
</dbReference>
<feature type="domain" description="Cyclic nucleotide-binding" evidence="2">
    <location>
        <begin position="178"/>
        <end position="314"/>
    </location>
</feature>
<dbReference type="PANTHER" id="PTHR11635:SF152">
    <property type="entry name" value="CAMP-DEPENDENT PROTEIN KINASE TYPE I REGULATORY SUBUNIT-RELATED"/>
    <property type="match status" value="1"/>
</dbReference>
<dbReference type="OrthoDB" id="2021138at2759"/>
<dbReference type="GO" id="GO:0005829">
    <property type="term" value="C:cytosol"/>
    <property type="evidence" value="ECO:0007669"/>
    <property type="project" value="TreeGrafter"/>
</dbReference>
<protein>
    <recommendedName>
        <fullName evidence="2">Cyclic nucleotide-binding domain-containing protein</fullName>
    </recommendedName>
</protein>